<proteinExistence type="predicted"/>
<dbReference type="EMBL" id="OV696701">
    <property type="protein sequence ID" value="CAH1248562.1"/>
    <property type="molecule type" value="Genomic_DNA"/>
</dbReference>
<evidence type="ECO:0000313" key="3">
    <source>
        <dbReference type="Proteomes" id="UP000838412"/>
    </source>
</evidence>
<feature type="compositionally biased region" description="Basic and acidic residues" evidence="1">
    <location>
        <begin position="178"/>
        <end position="190"/>
    </location>
</feature>
<feature type="compositionally biased region" description="Polar residues" evidence="1">
    <location>
        <begin position="129"/>
        <end position="153"/>
    </location>
</feature>
<feature type="region of interest" description="Disordered" evidence="1">
    <location>
        <begin position="311"/>
        <end position="362"/>
    </location>
</feature>
<feature type="compositionally biased region" description="Basic and acidic residues" evidence="1">
    <location>
        <begin position="320"/>
        <end position="331"/>
    </location>
</feature>
<accession>A0A8J9Z7L2</accession>
<evidence type="ECO:0000256" key="1">
    <source>
        <dbReference type="SAM" id="MobiDB-lite"/>
    </source>
</evidence>
<name>A0A8J9Z7L2_BRALA</name>
<organism evidence="2 3">
    <name type="scientific">Branchiostoma lanceolatum</name>
    <name type="common">Common lancelet</name>
    <name type="synonym">Amphioxus lanceolatum</name>
    <dbReference type="NCBI Taxonomy" id="7740"/>
    <lineage>
        <taxon>Eukaryota</taxon>
        <taxon>Metazoa</taxon>
        <taxon>Chordata</taxon>
        <taxon>Cephalochordata</taxon>
        <taxon>Leptocardii</taxon>
        <taxon>Amphioxiformes</taxon>
        <taxon>Branchiostomatidae</taxon>
        <taxon>Branchiostoma</taxon>
    </lineage>
</organism>
<reference evidence="2" key="1">
    <citation type="submission" date="2022-01" db="EMBL/GenBank/DDBJ databases">
        <authorList>
            <person name="Braso-Vives M."/>
        </authorList>
    </citation>
    <scope>NUCLEOTIDE SEQUENCE</scope>
</reference>
<dbReference type="AlphaFoldDB" id="A0A8J9Z7L2"/>
<feature type="compositionally biased region" description="Basic residues" evidence="1">
    <location>
        <begin position="191"/>
        <end position="202"/>
    </location>
</feature>
<gene>
    <name evidence="2" type="primary">Hypp8248</name>
    <name evidence="2" type="ORF">BLAG_LOCUS9885</name>
</gene>
<sequence>MQMDYLQKGAIYKYLKKIMSLPFLPVEEIPAEWERLKAQVITPALLTVTEHVEINAAMRTEDENGVTLNLMDGEANGVAAWLVKPPAFRSQQLTALCGELQDMLEAVCAITNTEHKQVKRYSDNVTNWHTLPLKNSNKYPKETTGQQGSSANSRPWPAPLDEPGTPSMVFEEDSTEPPPKKDNETKDPLRKTRQSSMKRPRASLKGLLTRPTYMSGSSGAESDARGQTVRMREKAMKKMLMDSMKECLEPVMAKLDRLLARSERRKRVSSDTAKARGQWRAGSSRHRRQGLHQQYLLQVLFPLLLAGPSRWCTTPVTPHKTREPPLRETRRVRSTLQGASGQGPHHFKRQSSTGTPRRGGMD</sequence>
<feature type="region of interest" description="Disordered" evidence="1">
    <location>
        <begin position="129"/>
        <end position="203"/>
    </location>
</feature>
<dbReference type="Proteomes" id="UP000838412">
    <property type="component" value="Chromosome 16"/>
</dbReference>
<protein>
    <submittedName>
        <fullName evidence="2">Hypp8248 protein</fullName>
    </submittedName>
</protein>
<keyword evidence="3" id="KW-1185">Reference proteome</keyword>
<evidence type="ECO:0000313" key="2">
    <source>
        <dbReference type="EMBL" id="CAH1248562.1"/>
    </source>
</evidence>
<feature type="region of interest" description="Disordered" evidence="1">
    <location>
        <begin position="262"/>
        <end position="287"/>
    </location>
</feature>